<feature type="compositionally biased region" description="Polar residues" evidence="1">
    <location>
        <begin position="323"/>
        <end position="332"/>
    </location>
</feature>
<accession>A0AAW0BGL0</accession>
<feature type="region of interest" description="Disordered" evidence="1">
    <location>
        <begin position="306"/>
        <end position="332"/>
    </location>
</feature>
<feature type="compositionally biased region" description="Basic and acidic residues" evidence="1">
    <location>
        <begin position="213"/>
        <end position="222"/>
    </location>
</feature>
<comment type="caution">
    <text evidence="3">The sequence shown here is derived from an EMBL/GenBank/DDBJ whole genome shotgun (WGS) entry which is preliminary data.</text>
</comment>
<reference evidence="3 4" key="1">
    <citation type="submission" date="2024-01" db="EMBL/GenBank/DDBJ databases">
        <title>A draft genome for a cacao thread blight-causing isolate of Paramarasmius palmivorus.</title>
        <authorList>
            <person name="Baruah I.K."/>
            <person name="Bukari Y."/>
            <person name="Amoako-Attah I."/>
            <person name="Meinhardt L.W."/>
            <person name="Bailey B.A."/>
            <person name="Cohen S.P."/>
        </authorList>
    </citation>
    <scope>NUCLEOTIDE SEQUENCE [LARGE SCALE GENOMIC DNA]</scope>
    <source>
        <strain evidence="3 4">GH-12</strain>
    </source>
</reference>
<sequence>MQHAPQDPPVLRHPDNFGVHREVNLEAAANMLVRALTMITQTPFTWCHIDKPLEGQVHLLFLPQQVYPNDGIRWQEMETKYVVPVMNNTREMEVHEIKFGFVPGGDQVAWRLRRRYRLTKGGHPGLYLVHYTRGGNAQIMPSLMNQPVRAYPLRPITDPPVYVGGDKAGQKVYPPGSVPPQGPMGAVPGGMPMNFQQQQAMLAQQNNSMEMLERRRERERARAGSTARPPMMDDDSGDEGDMISTKTLALTRYKRNHDLMNEVFTQAGYRDKYKPKASPTAPYKSTFDKAELEEKCAKLTAEIEELKARPSRKKKGGDLPLSMSVSSEGISV</sequence>
<feature type="compositionally biased region" description="Acidic residues" evidence="1">
    <location>
        <begin position="232"/>
        <end position="241"/>
    </location>
</feature>
<organism evidence="3 4">
    <name type="scientific">Paramarasmius palmivorus</name>
    <dbReference type="NCBI Taxonomy" id="297713"/>
    <lineage>
        <taxon>Eukaryota</taxon>
        <taxon>Fungi</taxon>
        <taxon>Dikarya</taxon>
        <taxon>Basidiomycota</taxon>
        <taxon>Agaricomycotina</taxon>
        <taxon>Agaricomycetes</taxon>
        <taxon>Agaricomycetidae</taxon>
        <taxon>Agaricales</taxon>
        <taxon>Marasmiineae</taxon>
        <taxon>Marasmiaceae</taxon>
        <taxon>Paramarasmius</taxon>
    </lineage>
</organism>
<feature type="domain" description="SWI/SNF and RSC complexes subunit Ssr4 N-terminal" evidence="2">
    <location>
        <begin position="17"/>
        <end position="142"/>
    </location>
</feature>
<evidence type="ECO:0000259" key="2">
    <source>
        <dbReference type="Pfam" id="PF08549"/>
    </source>
</evidence>
<evidence type="ECO:0000313" key="4">
    <source>
        <dbReference type="Proteomes" id="UP001383192"/>
    </source>
</evidence>
<dbReference type="AlphaFoldDB" id="A0AAW0BGL0"/>
<protein>
    <recommendedName>
        <fullName evidence="2">SWI/SNF and RSC complexes subunit Ssr4 N-terminal domain-containing protein</fullName>
    </recommendedName>
</protein>
<keyword evidence="4" id="KW-1185">Reference proteome</keyword>
<gene>
    <name evidence="3" type="ORF">VNI00_015893</name>
</gene>
<proteinExistence type="predicted"/>
<dbReference type="EMBL" id="JAYKXP010000112">
    <property type="protein sequence ID" value="KAK7025540.1"/>
    <property type="molecule type" value="Genomic_DNA"/>
</dbReference>
<name>A0AAW0BGL0_9AGAR</name>
<evidence type="ECO:0000313" key="3">
    <source>
        <dbReference type="EMBL" id="KAK7025540.1"/>
    </source>
</evidence>
<dbReference type="InterPro" id="IPR013859">
    <property type="entry name" value="Ssr4_N"/>
</dbReference>
<dbReference type="GO" id="GO:0006338">
    <property type="term" value="P:chromatin remodeling"/>
    <property type="evidence" value="ECO:0007669"/>
    <property type="project" value="InterPro"/>
</dbReference>
<feature type="region of interest" description="Disordered" evidence="1">
    <location>
        <begin position="213"/>
        <end position="242"/>
    </location>
</feature>
<dbReference type="Pfam" id="PF08549">
    <property type="entry name" value="SWI-SNF_Ssr4_N"/>
    <property type="match status" value="1"/>
</dbReference>
<evidence type="ECO:0000256" key="1">
    <source>
        <dbReference type="SAM" id="MobiDB-lite"/>
    </source>
</evidence>
<dbReference type="Proteomes" id="UP001383192">
    <property type="component" value="Unassembled WGS sequence"/>
</dbReference>